<evidence type="ECO:0000313" key="4">
    <source>
        <dbReference type="EMBL" id="KAK1424653.1"/>
    </source>
</evidence>
<feature type="domain" description="GAG-pre-integrase" evidence="2">
    <location>
        <begin position="173"/>
        <end position="224"/>
    </location>
</feature>
<dbReference type="GO" id="GO:0008270">
    <property type="term" value="F:zinc ion binding"/>
    <property type="evidence" value="ECO:0007669"/>
    <property type="project" value="InterPro"/>
</dbReference>
<dbReference type="InterPro" id="IPR054722">
    <property type="entry name" value="PolX-like_BBD"/>
</dbReference>
<evidence type="ECO:0008006" key="6">
    <source>
        <dbReference type="Google" id="ProtNLM"/>
    </source>
</evidence>
<feature type="domain" description="Retrovirus-related Pol polyprotein from transposon TNT 1-94-like beta-barrel" evidence="3">
    <location>
        <begin position="67"/>
        <end position="143"/>
    </location>
</feature>
<dbReference type="SUPFAM" id="SSF57756">
    <property type="entry name" value="Retrovirus zinc finger-like domains"/>
    <property type="match status" value="1"/>
</dbReference>
<dbReference type="EMBL" id="JAUHHV010000005">
    <property type="protein sequence ID" value="KAK1424653.1"/>
    <property type="molecule type" value="Genomic_DNA"/>
</dbReference>
<dbReference type="GO" id="GO:0003676">
    <property type="term" value="F:nucleic acid binding"/>
    <property type="evidence" value="ECO:0007669"/>
    <property type="project" value="InterPro"/>
</dbReference>
<feature type="compositionally biased region" description="Polar residues" evidence="1">
    <location>
        <begin position="1"/>
        <end position="15"/>
    </location>
</feature>
<keyword evidence="5" id="KW-1185">Reference proteome</keyword>
<organism evidence="4 5">
    <name type="scientific">Tagetes erecta</name>
    <name type="common">African marigold</name>
    <dbReference type="NCBI Taxonomy" id="13708"/>
    <lineage>
        <taxon>Eukaryota</taxon>
        <taxon>Viridiplantae</taxon>
        <taxon>Streptophyta</taxon>
        <taxon>Embryophyta</taxon>
        <taxon>Tracheophyta</taxon>
        <taxon>Spermatophyta</taxon>
        <taxon>Magnoliopsida</taxon>
        <taxon>eudicotyledons</taxon>
        <taxon>Gunneridae</taxon>
        <taxon>Pentapetalae</taxon>
        <taxon>asterids</taxon>
        <taxon>campanulids</taxon>
        <taxon>Asterales</taxon>
        <taxon>Asteraceae</taxon>
        <taxon>Asteroideae</taxon>
        <taxon>Heliantheae alliance</taxon>
        <taxon>Tageteae</taxon>
        <taxon>Tagetes</taxon>
    </lineage>
</organism>
<dbReference type="Proteomes" id="UP001229421">
    <property type="component" value="Unassembled WGS sequence"/>
</dbReference>
<dbReference type="Pfam" id="PF13976">
    <property type="entry name" value="gag_pre-integrs"/>
    <property type="match status" value="1"/>
</dbReference>
<evidence type="ECO:0000313" key="5">
    <source>
        <dbReference type="Proteomes" id="UP001229421"/>
    </source>
</evidence>
<protein>
    <recommendedName>
        <fullName evidence="6">GAG-pre-integrase domain-containing protein</fullName>
    </recommendedName>
</protein>
<comment type="caution">
    <text evidence="4">The sequence shown here is derived from an EMBL/GenBank/DDBJ whole genome shotgun (WGS) entry which is preliminary data.</text>
</comment>
<feature type="region of interest" description="Disordered" evidence="1">
    <location>
        <begin position="1"/>
        <end position="20"/>
    </location>
</feature>
<dbReference type="InterPro" id="IPR036875">
    <property type="entry name" value="Znf_CCHC_sf"/>
</dbReference>
<dbReference type="InterPro" id="IPR025724">
    <property type="entry name" value="GAG-pre-integrase_dom"/>
</dbReference>
<sequence length="239" mass="26429">MKSSSINCTKGNQHNRPLRPPHCQLCRTQGHYASTCPTLASYANFVASSDDNLAHAQCHSSTHAPYWYVDSGASDHMTASPDGVLNPTPPKGNEQVIFGNGKTLPVSHTGNMKLLGSLNLNNVLVVPNITKNLLSISKLTEHNNVDVLFSYPNFFIQDRQTKRVLARGCREEGLYVLNTNHEALVASPSCPKASYEIWHSRLGHVSFDIITMLQKLGHLSVTSIRPLAQRHRMKYGTLD</sequence>
<dbReference type="AlphaFoldDB" id="A0AAD8NWZ1"/>
<accession>A0AAD8NWZ1</accession>
<evidence type="ECO:0000259" key="2">
    <source>
        <dbReference type="Pfam" id="PF13976"/>
    </source>
</evidence>
<name>A0AAD8NWZ1_TARER</name>
<gene>
    <name evidence="4" type="ORF">QVD17_19987</name>
</gene>
<evidence type="ECO:0000256" key="1">
    <source>
        <dbReference type="SAM" id="MobiDB-lite"/>
    </source>
</evidence>
<dbReference type="Pfam" id="PF22936">
    <property type="entry name" value="Pol_BBD"/>
    <property type="match status" value="1"/>
</dbReference>
<evidence type="ECO:0000259" key="3">
    <source>
        <dbReference type="Pfam" id="PF22936"/>
    </source>
</evidence>
<proteinExistence type="predicted"/>
<reference evidence="4" key="1">
    <citation type="journal article" date="2023" name="bioRxiv">
        <title>Improved chromosome-level genome assembly for marigold (Tagetes erecta).</title>
        <authorList>
            <person name="Jiang F."/>
            <person name="Yuan L."/>
            <person name="Wang S."/>
            <person name="Wang H."/>
            <person name="Xu D."/>
            <person name="Wang A."/>
            <person name="Fan W."/>
        </authorList>
    </citation>
    <scope>NUCLEOTIDE SEQUENCE</scope>
    <source>
        <strain evidence="4">WSJ</strain>
        <tissue evidence="4">Leaf</tissue>
    </source>
</reference>